<accession>A0ABW3ZN38</accession>
<evidence type="ECO:0000256" key="8">
    <source>
        <dbReference type="ARBA" id="ARBA00023002"/>
    </source>
</evidence>
<keyword evidence="15" id="KW-1185">Reference proteome</keyword>
<feature type="transmembrane region" description="Helical" evidence="12">
    <location>
        <begin position="61"/>
        <end position="82"/>
    </location>
</feature>
<comment type="similarity">
    <text evidence="2">Belongs to the fatty acid desaturase type 1 family. AlkB subfamily.</text>
</comment>
<evidence type="ECO:0000256" key="6">
    <source>
        <dbReference type="ARBA" id="ARBA00022723"/>
    </source>
</evidence>
<gene>
    <name evidence="14" type="ORF">ACFQ4E_17460</name>
</gene>
<feature type="transmembrane region" description="Helical" evidence="12">
    <location>
        <begin position="12"/>
        <end position="40"/>
    </location>
</feature>
<feature type="domain" description="Fatty acid desaturase" evidence="13">
    <location>
        <begin position="88"/>
        <end position="302"/>
    </location>
</feature>
<keyword evidence="3" id="KW-1003">Cell membrane</keyword>
<dbReference type="EMBL" id="JBHTMU010000042">
    <property type="protein sequence ID" value="MFD1344222.1"/>
    <property type="molecule type" value="Genomic_DNA"/>
</dbReference>
<keyword evidence="10" id="KW-0503">Monooxygenase</keyword>
<dbReference type="Pfam" id="PF00487">
    <property type="entry name" value="FA_desaturase"/>
    <property type="match status" value="1"/>
</dbReference>
<proteinExistence type="inferred from homology"/>
<dbReference type="InterPro" id="IPR033885">
    <property type="entry name" value="AlkB/XylM"/>
</dbReference>
<dbReference type="PANTHER" id="PTHR38674:SF1">
    <property type="entry name" value="ALKANE 1-MONOOXYGENASE 1"/>
    <property type="match status" value="1"/>
</dbReference>
<evidence type="ECO:0000256" key="4">
    <source>
        <dbReference type="ARBA" id="ARBA00022519"/>
    </source>
</evidence>
<comment type="caution">
    <text evidence="14">The sequence shown here is derived from an EMBL/GenBank/DDBJ whole genome shotgun (WGS) entry which is preliminary data.</text>
</comment>
<sequence length="339" mass="36119">MSRFAPITLAPVALLALGLALGGLAAWAALCYITVFTFFMDRIVAIAAPDDPGVEFPSGRGLSVVLGLVHLPLLWGGIVVLASGSHPLPSALALFVALSLFFGQVSNSNAHELIHAPSRARRRLGVLIYVSLLFGHHVSAHTRVHHVHAASARDPNSARLGEGFWAFAARAWIGSFREGWRAESRLRAGRGGLHPYLVYGAGSVAALALSAALAGGAGVAVHLALAAYAQLQLLLSDYVQHYGLRRAEAAPGRLEPVGPEHSWNAPHGFSAGLMLNAPRHSDHHAAPSRAYPGLRLDRAAMPMLPHSLPVMAVLALVPPIWRRVMDRRARAWSAPAEPR</sequence>
<evidence type="ECO:0000256" key="12">
    <source>
        <dbReference type="SAM" id="Phobius"/>
    </source>
</evidence>
<evidence type="ECO:0000256" key="2">
    <source>
        <dbReference type="ARBA" id="ARBA00010823"/>
    </source>
</evidence>
<organism evidence="14 15">
    <name type="scientific">Litorisediminicola beolgyonensis</name>
    <dbReference type="NCBI Taxonomy" id="1173614"/>
    <lineage>
        <taxon>Bacteria</taxon>
        <taxon>Pseudomonadati</taxon>
        <taxon>Pseudomonadota</taxon>
        <taxon>Alphaproteobacteria</taxon>
        <taxon>Rhodobacterales</taxon>
        <taxon>Paracoccaceae</taxon>
        <taxon>Litorisediminicola</taxon>
    </lineage>
</organism>
<protein>
    <submittedName>
        <fullName evidence="14">Alkane 1-monooxygenase</fullName>
    </submittedName>
</protein>
<dbReference type="PANTHER" id="PTHR38674">
    <property type="entry name" value="ALKANE 1-MONOOXYGENASE 1"/>
    <property type="match status" value="1"/>
</dbReference>
<evidence type="ECO:0000256" key="5">
    <source>
        <dbReference type="ARBA" id="ARBA00022692"/>
    </source>
</evidence>
<dbReference type="Proteomes" id="UP001597135">
    <property type="component" value="Unassembled WGS sequence"/>
</dbReference>
<keyword evidence="5 12" id="KW-0812">Transmembrane</keyword>
<evidence type="ECO:0000256" key="1">
    <source>
        <dbReference type="ARBA" id="ARBA00004429"/>
    </source>
</evidence>
<evidence type="ECO:0000256" key="11">
    <source>
        <dbReference type="ARBA" id="ARBA00023136"/>
    </source>
</evidence>
<reference evidence="15" key="1">
    <citation type="journal article" date="2019" name="Int. J. Syst. Evol. Microbiol.">
        <title>The Global Catalogue of Microorganisms (GCM) 10K type strain sequencing project: providing services to taxonomists for standard genome sequencing and annotation.</title>
        <authorList>
            <consortium name="The Broad Institute Genomics Platform"/>
            <consortium name="The Broad Institute Genome Sequencing Center for Infectious Disease"/>
            <person name="Wu L."/>
            <person name="Ma J."/>
        </authorList>
    </citation>
    <scope>NUCLEOTIDE SEQUENCE [LARGE SCALE GENOMIC DNA]</scope>
    <source>
        <strain evidence="15">CCUG 62953</strain>
    </source>
</reference>
<evidence type="ECO:0000313" key="15">
    <source>
        <dbReference type="Proteomes" id="UP001597135"/>
    </source>
</evidence>
<keyword evidence="4" id="KW-0997">Cell inner membrane</keyword>
<name>A0ABW3ZN38_9RHOB</name>
<dbReference type="CDD" id="cd03512">
    <property type="entry name" value="Alkane-hydroxylase"/>
    <property type="match status" value="1"/>
</dbReference>
<comment type="subcellular location">
    <subcellularLocation>
        <location evidence="1">Cell inner membrane</location>
        <topology evidence="1">Multi-pass membrane protein</topology>
    </subcellularLocation>
</comment>
<evidence type="ECO:0000313" key="14">
    <source>
        <dbReference type="EMBL" id="MFD1344222.1"/>
    </source>
</evidence>
<dbReference type="InterPro" id="IPR005804">
    <property type="entry name" value="FA_desaturase_dom"/>
</dbReference>
<keyword evidence="9" id="KW-0408">Iron</keyword>
<evidence type="ECO:0000256" key="7">
    <source>
        <dbReference type="ARBA" id="ARBA00022989"/>
    </source>
</evidence>
<feature type="transmembrane region" description="Helical" evidence="12">
    <location>
        <begin position="196"/>
        <end position="229"/>
    </location>
</feature>
<dbReference type="RefSeq" id="WP_386805809.1">
    <property type="nucleotide sequence ID" value="NZ_JBHTMU010000042.1"/>
</dbReference>
<evidence type="ECO:0000259" key="13">
    <source>
        <dbReference type="Pfam" id="PF00487"/>
    </source>
</evidence>
<evidence type="ECO:0000256" key="10">
    <source>
        <dbReference type="ARBA" id="ARBA00023033"/>
    </source>
</evidence>
<keyword evidence="8" id="KW-0560">Oxidoreductase</keyword>
<evidence type="ECO:0000256" key="9">
    <source>
        <dbReference type="ARBA" id="ARBA00023004"/>
    </source>
</evidence>
<feature type="transmembrane region" description="Helical" evidence="12">
    <location>
        <begin position="303"/>
        <end position="321"/>
    </location>
</feature>
<keyword evidence="7 12" id="KW-1133">Transmembrane helix</keyword>
<keyword evidence="11 12" id="KW-0472">Membrane</keyword>
<evidence type="ECO:0000256" key="3">
    <source>
        <dbReference type="ARBA" id="ARBA00022475"/>
    </source>
</evidence>
<keyword evidence="6" id="KW-0479">Metal-binding</keyword>